<sequence length="115" mass="11429">MLQVHGTADGTIAYAGGATEGIGVSYPGAEQSVATWATYDGCAGAIAASGSALDLEPTVDGSESQLTAYAGCPAGVDVQLLTVTGGPHIPSVNFPDGSHPMIVAMVEFLLAHPKA</sequence>
<organism evidence="1">
    <name type="scientific">freshwater metagenome</name>
    <dbReference type="NCBI Taxonomy" id="449393"/>
    <lineage>
        <taxon>unclassified sequences</taxon>
        <taxon>metagenomes</taxon>
        <taxon>ecological metagenomes</taxon>
    </lineage>
</organism>
<name>A0A6J6XT14_9ZZZZ</name>
<dbReference type="AlphaFoldDB" id="A0A6J6XT14"/>
<reference evidence="1" key="1">
    <citation type="submission" date="2020-05" db="EMBL/GenBank/DDBJ databases">
        <authorList>
            <person name="Chiriac C."/>
            <person name="Salcher M."/>
            <person name="Ghai R."/>
            <person name="Kavagutti S V."/>
        </authorList>
    </citation>
    <scope>NUCLEOTIDE SEQUENCE</scope>
</reference>
<gene>
    <name evidence="1" type="ORF">UFOPK3099_00035</name>
</gene>
<dbReference type="EMBL" id="CAFAAV010000001">
    <property type="protein sequence ID" value="CAB4799599.1"/>
    <property type="molecule type" value="Genomic_DNA"/>
</dbReference>
<protein>
    <submittedName>
        <fullName evidence="1">Unannotated protein</fullName>
    </submittedName>
</protein>
<proteinExistence type="predicted"/>
<evidence type="ECO:0000313" key="1">
    <source>
        <dbReference type="EMBL" id="CAB4799599.1"/>
    </source>
</evidence>
<accession>A0A6J6XT14</accession>